<dbReference type="InterPro" id="IPR000594">
    <property type="entry name" value="ThiF_NAD_FAD-bd"/>
</dbReference>
<organism evidence="2 3">
    <name type="scientific">Lentibacillus halodurans</name>
    <dbReference type="NCBI Taxonomy" id="237679"/>
    <lineage>
        <taxon>Bacteria</taxon>
        <taxon>Bacillati</taxon>
        <taxon>Bacillota</taxon>
        <taxon>Bacilli</taxon>
        <taxon>Bacillales</taxon>
        <taxon>Bacillaceae</taxon>
        <taxon>Lentibacillus</taxon>
    </lineage>
</organism>
<protein>
    <submittedName>
        <fullName evidence="2">ThiF family protein</fullName>
    </submittedName>
</protein>
<sequence>MIFDEEDVRQAKPKAIAAKNKLEQINSLVKVEAITGNASVDNINELITDMDIVLDGTDNFSTRYLLNDACFKYQVPFSYGGVVSSRGMIAFFVPGKTPCLRCITKEGAGNSQTCDTVGVISPVIASFQVTEAQKFLTSNQQALRNSLKTIDV</sequence>
<dbReference type="GO" id="GO:0004792">
    <property type="term" value="F:thiosulfate-cyanide sulfurtransferase activity"/>
    <property type="evidence" value="ECO:0007669"/>
    <property type="project" value="TreeGrafter"/>
</dbReference>
<dbReference type="Proteomes" id="UP000198642">
    <property type="component" value="Unassembled WGS sequence"/>
</dbReference>
<dbReference type="GO" id="GO:0016779">
    <property type="term" value="F:nucleotidyltransferase activity"/>
    <property type="evidence" value="ECO:0007669"/>
    <property type="project" value="TreeGrafter"/>
</dbReference>
<dbReference type="SUPFAM" id="SSF69572">
    <property type="entry name" value="Activating enzymes of the ubiquitin-like proteins"/>
    <property type="match status" value="1"/>
</dbReference>
<accession>A0A1I0V3R0</accession>
<name>A0A1I0V3R0_9BACI</name>
<dbReference type="Gene3D" id="3.40.50.720">
    <property type="entry name" value="NAD(P)-binding Rossmann-like Domain"/>
    <property type="match status" value="1"/>
</dbReference>
<evidence type="ECO:0000313" key="3">
    <source>
        <dbReference type="Proteomes" id="UP000198642"/>
    </source>
</evidence>
<dbReference type="EMBL" id="FOJW01000001">
    <property type="protein sequence ID" value="SFA70974.1"/>
    <property type="molecule type" value="Genomic_DNA"/>
</dbReference>
<evidence type="ECO:0000259" key="1">
    <source>
        <dbReference type="Pfam" id="PF00899"/>
    </source>
</evidence>
<evidence type="ECO:0000313" key="2">
    <source>
        <dbReference type="EMBL" id="SFA70974.1"/>
    </source>
</evidence>
<dbReference type="InterPro" id="IPR045886">
    <property type="entry name" value="ThiF/MoeB/HesA"/>
</dbReference>
<dbReference type="STRING" id="237679.SAMN04488072_101161"/>
<dbReference type="CDD" id="cd00757">
    <property type="entry name" value="ThiF_MoeB_HesA_family"/>
    <property type="match status" value="1"/>
</dbReference>
<dbReference type="InterPro" id="IPR035985">
    <property type="entry name" value="Ubiquitin-activating_enz"/>
</dbReference>
<dbReference type="AlphaFoldDB" id="A0A1I0V3R0"/>
<dbReference type="Pfam" id="PF00899">
    <property type="entry name" value="ThiF"/>
    <property type="match status" value="1"/>
</dbReference>
<dbReference type="GO" id="GO:0008641">
    <property type="term" value="F:ubiquitin-like modifier activating enzyme activity"/>
    <property type="evidence" value="ECO:0007669"/>
    <property type="project" value="InterPro"/>
</dbReference>
<dbReference type="PANTHER" id="PTHR10953">
    <property type="entry name" value="UBIQUITIN-ACTIVATING ENZYME E1"/>
    <property type="match status" value="1"/>
</dbReference>
<dbReference type="GO" id="GO:0005829">
    <property type="term" value="C:cytosol"/>
    <property type="evidence" value="ECO:0007669"/>
    <property type="project" value="TreeGrafter"/>
</dbReference>
<keyword evidence="3" id="KW-1185">Reference proteome</keyword>
<proteinExistence type="predicted"/>
<dbReference type="GO" id="GO:0008146">
    <property type="term" value="F:sulfotransferase activity"/>
    <property type="evidence" value="ECO:0007669"/>
    <property type="project" value="TreeGrafter"/>
</dbReference>
<reference evidence="2 3" key="1">
    <citation type="submission" date="2016-10" db="EMBL/GenBank/DDBJ databases">
        <authorList>
            <person name="de Groot N.N."/>
        </authorList>
    </citation>
    <scope>NUCLEOTIDE SEQUENCE [LARGE SCALE GENOMIC DNA]</scope>
    <source>
        <strain evidence="2 3">CGMCC 1.3702</strain>
    </source>
</reference>
<feature type="domain" description="THIF-type NAD/FAD binding fold" evidence="1">
    <location>
        <begin position="2"/>
        <end position="151"/>
    </location>
</feature>
<dbReference type="PANTHER" id="PTHR10953:SF102">
    <property type="entry name" value="ADENYLYLTRANSFERASE AND SULFURTRANSFERASE MOCS3"/>
    <property type="match status" value="1"/>
</dbReference>
<gene>
    <name evidence="2" type="ORF">SAMN04488072_101161</name>
</gene>